<proteinExistence type="predicted"/>
<keyword evidence="1" id="KW-0472">Membrane</keyword>
<reference evidence="2 3" key="2">
    <citation type="submission" date="2007-09" db="EMBL/GenBank/DDBJ databases">
        <title>Draft genome sequence of Clostridium bolteae (ATCC BAA-613).</title>
        <authorList>
            <person name="Sudarsanam P."/>
            <person name="Ley R."/>
            <person name="Guruge J."/>
            <person name="Turnbaugh P.J."/>
            <person name="Mahowald M."/>
            <person name="Liep D."/>
            <person name="Gordon J."/>
        </authorList>
    </citation>
    <scope>NUCLEOTIDE SEQUENCE [LARGE SCALE GENOMIC DNA]</scope>
    <source>
        <strain evidence="3">ATCC BAA-613 / DSM 15670 / CCUG 46953 / JCM 12243 / WAL 16351</strain>
    </source>
</reference>
<organism evidence="2 3">
    <name type="scientific">Enterocloster bolteae (strain ATCC BAA-613 / DSM 15670 / CCUG 46953 / JCM 12243 / WAL 16351)</name>
    <name type="common">Clostridium bolteae</name>
    <dbReference type="NCBI Taxonomy" id="411902"/>
    <lineage>
        <taxon>Bacteria</taxon>
        <taxon>Bacillati</taxon>
        <taxon>Bacillota</taxon>
        <taxon>Clostridia</taxon>
        <taxon>Lachnospirales</taxon>
        <taxon>Lachnospiraceae</taxon>
        <taxon>Enterocloster</taxon>
    </lineage>
</organism>
<gene>
    <name evidence="2" type="ORF">CLOBOL_03336</name>
</gene>
<dbReference type="AlphaFoldDB" id="A8RSI7"/>
<feature type="transmembrane region" description="Helical" evidence="1">
    <location>
        <begin position="41"/>
        <end position="58"/>
    </location>
</feature>
<feature type="transmembrane region" description="Helical" evidence="1">
    <location>
        <begin position="12"/>
        <end position="29"/>
    </location>
</feature>
<name>A8RSI7_ENTBW</name>
<feature type="transmembrane region" description="Helical" evidence="1">
    <location>
        <begin position="113"/>
        <end position="134"/>
    </location>
</feature>
<dbReference type="RefSeq" id="WP_002569796.1">
    <property type="nucleotide sequence ID" value="NZ_DS480686.1"/>
</dbReference>
<keyword evidence="1" id="KW-0812">Transmembrane</keyword>
<dbReference type="eggNOG" id="COG3594">
    <property type="taxonomic scope" value="Bacteria"/>
</dbReference>
<feature type="transmembrane region" description="Helical" evidence="1">
    <location>
        <begin position="79"/>
        <end position="101"/>
    </location>
</feature>
<comment type="caution">
    <text evidence="2">The sequence shown here is derived from an EMBL/GenBank/DDBJ whole genome shotgun (WGS) entry which is preliminary data.</text>
</comment>
<evidence type="ECO:0000313" key="2">
    <source>
        <dbReference type="EMBL" id="EDP16568.1"/>
    </source>
</evidence>
<evidence type="ECO:0000313" key="3">
    <source>
        <dbReference type="Proteomes" id="UP000005396"/>
    </source>
</evidence>
<sequence>MTAILNHISPWMIASIGFLVLLVVRPLGYIDLSDNNIENPIYFLLVSVTGWFMMYAIAEMLRRRDFIGNKFISYLSLRSVPIIGLHFLSFKLVSWLAVGVYHMRNYMIATFPVLMHGSWWILYMISGIAIPLLIDKLYLACKGKIIDTVCTLMHSE</sequence>
<dbReference type="Proteomes" id="UP000005396">
    <property type="component" value="Unassembled WGS sequence"/>
</dbReference>
<keyword evidence="1" id="KW-1133">Transmembrane helix</keyword>
<dbReference type="HOGENOM" id="CLU_1683483_0_0_9"/>
<protein>
    <submittedName>
        <fullName evidence="2">Uncharacterized protein</fullName>
    </submittedName>
</protein>
<reference evidence="2 3" key="1">
    <citation type="submission" date="2007-08" db="EMBL/GenBank/DDBJ databases">
        <authorList>
            <person name="Fulton L."/>
            <person name="Clifton S."/>
            <person name="Fulton B."/>
            <person name="Xu J."/>
            <person name="Minx P."/>
            <person name="Pepin K.H."/>
            <person name="Johnson M."/>
            <person name="Thiruvilangam P."/>
            <person name="Bhonagiri V."/>
            <person name="Nash W.E."/>
            <person name="Mardis E.R."/>
            <person name="Wilson R.K."/>
        </authorList>
    </citation>
    <scope>NUCLEOTIDE SEQUENCE [LARGE SCALE GENOMIC DNA]</scope>
    <source>
        <strain evidence="3">ATCC BAA-613 / DSM 15670 / CCUG 46953 / JCM 12243 / WAL 16351</strain>
    </source>
</reference>
<evidence type="ECO:0000256" key="1">
    <source>
        <dbReference type="SAM" id="Phobius"/>
    </source>
</evidence>
<dbReference type="PaxDb" id="411902-CLOBOL_03336"/>
<accession>A8RSI7</accession>
<dbReference type="EMBL" id="ABCC02000029">
    <property type="protein sequence ID" value="EDP16568.1"/>
    <property type="molecule type" value="Genomic_DNA"/>
</dbReference>